<dbReference type="SUPFAM" id="SSF56112">
    <property type="entry name" value="Protein kinase-like (PK-like)"/>
    <property type="match status" value="1"/>
</dbReference>
<dbReference type="InterPro" id="IPR001245">
    <property type="entry name" value="Ser-Thr/Tyr_kinase_cat_dom"/>
</dbReference>
<keyword evidence="3" id="KW-1185">Reference proteome</keyword>
<sequence length="131" mass="15680">MFKSEVSNMVPCYGISQDPEGNYIMVMEYMKQGNLRDYLKKNYKELDFKENEYEFYQQLLEAEQYNKTLPDEIKYLTCQSNEEITQRLQQKTTETEQYYDSGLVELTIPAQELTIQEDQEQFQAQQEIPPK</sequence>
<evidence type="ECO:0000313" key="2">
    <source>
        <dbReference type="EMBL" id="CAG8596993.1"/>
    </source>
</evidence>
<dbReference type="EMBL" id="CAJVQB010003080">
    <property type="protein sequence ID" value="CAG8596993.1"/>
    <property type="molecule type" value="Genomic_DNA"/>
</dbReference>
<dbReference type="Proteomes" id="UP000789901">
    <property type="component" value="Unassembled WGS sequence"/>
</dbReference>
<evidence type="ECO:0000313" key="3">
    <source>
        <dbReference type="Proteomes" id="UP000789901"/>
    </source>
</evidence>
<proteinExistence type="predicted"/>
<protein>
    <submittedName>
        <fullName evidence="2">27846_t:CDS:1</fullName>
    </submittedName>
</protein>
<dbReference type="Gene3D" id="1.10.510.10">
    <property type="entry name" value="Transferase(Phosphotransferase) domain 1"/>
    <property type="match status" value="1"/>
</dbReference>
<gene>
    <name evidence="2" type="ORF">GMARGA_LOCUS6690</name>
</gene>
<dbReference type="Pfam" id="PF07714">
    <property type="entry name" value="PK_Tyr_Ser-Thr"/>
    <property type="match status" value="1"/>
</dbReference>
<dbReference type="InterPro" id="IPR011009">
    <property type="entry name" value="Kinase-like_dom_sf"/>
</dbReference>
<name>A0ABN7UHB7_GIGMA</name>
<reference evidence="2 3" key="1">
    <citation type="submission" date="2021-06" db="EMBL/GenBank/DDBJ databases">
        <authorList>
            <person name="Kallberg Y."/>
            <person name="Tangrot J."/>
            <person name="Rosling A."/>
        </authorList>
    </citation>
    <scope>NUCLEOTIDE SEQUENCE [LARGE SCALE GENOMIC DNA]</scope>
    <source>
        <strain evidence="2 3">120-4 pot B 10/14</strain>
    </source>
</reference>
<comment type="caution">
    <text evidence="2">The sequence shown here is derived from an EMBL/GenBank/DDBJ whole genome shotgun (WGS) entry which is preliminary data.</text>
</comment>
<evidence type="ECO:0000259" key="1">
    <source>
        <dbReference type="Pfam" id="PF07714"/>
    </source>
</evidence>
<organism evidence="2 3">
    <name type="scientific">Gigaspora margarita</name>
    <dbReference type="NCBI Taxonomy" id="4874"/>
    <lineage>
        <taxon>Eukaryota</taxon>
        <taxon>Fungi</taxon>
        <taxon>Fungi incertae sedis</taxon>
        <taxon>Mucoromycota</taxon>
        <taxon>Glomeromycotina</taxon>
        <taxon>Glomeromycetes</taxon>
        <taxon>Diversisporales</taxon>
        <taxon>Gigasporaceae</taxon>
        <taxon>Gigaspora</taxon>
    </lineage>
</organism>
<accession>A0ABN7UHB7</accession>
<feature type="domain" description="Serine-threonine/tyrosine-protein kinase catalytic" evidence="1">
    <location>
        <begin position="1"/>
        <end position="64"/>
    </location>
</feature>